<dbReference type="AlphaFoldDB" id="A0A7R9SVH0"/>
<proteinExistence type="predicted"/>
<feature type="compositionally biased region" description="Basic and acidic residues" evidence="1">
    <location>
        <begin position="10"/>
        <end position="30"/>
    </location>
</feature>
<evidence type="ECO:0000256" key="1">
    <source>
        <dbReference type="SAM" id="MobiDB-lite"/>
    </source>
</evidence>
<gene>
    <name evidence="2" type="ORF">PAMY1081_LOCUS37</name>
</gene>
<reference evidence="2" key="1">
    <citation type="submission" date="2021-01" db="EMBL/GenBank/DDBJ databases">
        <authorList>
            <person name="Corre E."/>
            <person name="Pelletier E."/>
            <person name="Niang G."/>
            <person name="Scheremetjew M."/>
            <person name="Finn R."/>
            <person name="Kale V."/>
            <person name="Holt S."/>
            <person name="Cochrane G."/>
            <person name="Meng A."/>
            <person name="Brown T."/>
            <person name="Cohen L."/>
        </authorList>
    </citation>
    <scope>NUCLEOTIDE SEQUENCE</scope>
    <source>
        <strain evidence="2">CCMP720</strain>
    </source>
</reference>
<protein>
    <submittedName>
        <fullName evidence="2">Uncharacterized protein</fullName>
    </submittedName>
</protein>
<dbReference type="EMBL" id="HBDV01000068">
    <property type="protein sequence ID" value="CAD8215763.1"/>
    <property type="molecule type" value="Transcribed_RNA"/>
</dbReference>
<organism evidence="2">
    <name type="scientific">Polyblepharides amylifera</name>
    <dbReference type="NCBI Taxonomy" id="1486889"/>
    <lineage>
        <taxon>Eukaryota</taxon>
        <taxon>Viridiplantae</taxon>
        <taxon>Chlorophyta</taxon>
        <taxon>Pyramimonadophyceae</taxon>
        <taxon>Pyramimonadales</taxon>
        <taxon>Polyblepharidaceae</taxon>
        <taxon>Polyblepharides</taxon>
    </lineage>
</organism>
<feature type="region of interest" description="Disordered" evidence="1">
    <location>
        <begin position="1"/>
        <end position="31"/>
    </location>
</feature>
<accession>A0A7R9SVH0</accession>
<evidence type="ECO:0000313" key="2">
    <source>
        <dbReference type="EMBL" id="CAD8215763.1"/>
    </source>
</evidence>
<name>A0A7R9SVH0_9CHLO</name>
<sequence>MSQMLVSQKTEFERKLQETERSAASKEDNTIAKLHKHHAQEVEALRRAHIEDRSNLEDQLNTTRRVKDEEKELSLRAQECALDDAHQKEIAEQNMLYKRDLIDMQQNCNEEVATIRGRTLLELGASPRYMNSSLMPRYYTPDHERVMTSSERLLRSTSPLRRGGLF</sequence>